<protein>
    <submittedName>
        <fullName evidence="2">Cupin</fullName>
    </submittedName>
</protein>
<evidence type="ECO:0000313" key="2">
    <source>
        <dbReference type="EMBL" id="AVK75501.1"/>
    </source>
</evidence>
<sequence>MPRRQRSAPSHPFFCVPKIRFIDTPKETHAMDALDATTHDDDAEQREADAVIARLGMCRHVEGGYYVTANKIAAEVGTDRAPCSVIYFLLTRGQKSHWHRLDATEVWFWHLGSPLEITVSNTGERVDDVHVLGPDLAAGQNPQVVVAKNAWQTARPLGGWALVSCMMAPQFAWSGFTLAPPDWTPGTAI</sequence>
<dbReference type="Proteomes" id="UP000248852">
    <property type="component" value="Segment"/>
</dbReference>
<dbReference type="RefSeq" id="YP_009483770.1">
    <property type="nucleotide sequence ID" value="NC_037667.1"/>
</dbReference>
<dbReference type="EMBL" id="MG011689">
    <property type="protein sequence ID" value="AVK75501.1"/>
    <property type="molecule type" value="Genomic_DNA"/>
</dbReference>
<dbReference type="PANTHER" id="PTHR33387:SF3">
    <property type="entry name" value="DUF985 DOMAIN-CONTAINING PROTEIN"/>
    <property type="match status" value="1"/>
</dbReference>
<accession>A0A2U7UAM7</accession>
<evidence type="ECO:0000259" key="1">
    <source>
        <dbReference type="Pfam" id="PF06172"/>
    </source>
</evidence>
<proteinExistence type="predicted"/>
<dbReference type="GeneID" id="36844642"/>
<dbReference type="CDD" id="cd06121">
    <property type="entry name" value="cupin_YML079wp"/>
    <property type="match status" value="1"/>
</dbReference>
<dbReference type="Gene3D" id="2.60.120.10">
    <property type="entry name" value="Jelly Rolls"/>
    <property type="match status" value="1"/>
</dbReference>
<feature type="domain" description="DUF985" evidence="1">
    <location>
        <begin position="50"/>
        <end position="179"/>
    </location>
</feature>
<dbReference type="SUPFAM" id="SSF51182">
    <property type="entry name" value="RmlC-like cupins"/>
    <property type="match status" value="1"/>
</dbReference>
<dbReference type="PANTHER" id="PTHR33387">
    <property type="entry name" value="RMLC-LIKE JELLY ROLL FOLD PROTEIN"/>
    <property type="match status" value="1"/>
</dbReference>
<dbReference type="InterPro" id="IPR039935">
    <property type="entry name" value="YML079W-like"/>
</dbReference>
<dbReference type="InterPro" id="IPR014710">
    <property type="entry name" value="RmlC-like_jellyroll"/>
</dbReference>
<gene>
    <name evidence="2" type="ORF">pqer_cds_1079</name>
</gene>
<dbReference type="KEGG" id="vg:36844642"/>
<reference evidence="2" key="1">
    <citation type="journal article" date="2018" name="Nat. Commun.">
        <title>Diversity and evolution of the emerging Pandoraviridae family.</title>
        <authorList>
            <person name="Legendre M."/>
            <person name="Fabre E."/>
            <person name="Poirot O."/>
            <person name="Jeudy S."/>
            <person name="Lartigue A."/>
            <person name="Alempic J.M."/>
            <person name="Beucher L."/>
            <person name="Philippe N."/>
            <person name="Bertaux L."/>
            <person name="Christo-Foroux E."/>
            <person name="Labadie K."/>
            <person name="Coute Y."/>
            <person name="Abergel C."/>
            <person name="Claverie J.M."/>
        </authorList>
    </citation>
    <scope>NUCLEOTIDE SEQUENCE [LARGE SCALE GENOMIC DNA]</scope>
    <source>
        <strain evidence="2">Quercus</strain>
    </source>
</reference>
<dbReference type="InterPro" id="IPR009327">
    <property type="entry name" value="Cupin_DUF985"/>
</dbReference>
<dbReference type="Pfam" id="PF06172">
    <property type="entry name" value="Cupin_5"/>
    <property type="match status" value="1"/>
</dbReference>
<organism evidence="2">
    <name type="scientific">Pandoravirus quercus</name>
    <dbReference type="NCBI Taxonomy" id="2107709"/>
    <lineage>
        <taxon>Viruses</taxon>
        <taxon>Pandoravirus</taxon>
    </lineage>
</organism>
<dbReference type="InterPro" id="IPR011051">
    <property type="entry name" value="RmlC_Cupin_sf"/>
</dbReference>
<name>A0A2U7UAM7_9VIRU</name>